<reference evidence="1 2" key="1">
    <citation type="journal article" date="2021" name="Hortic Res">
        <title>High-quality reference genome and annotation aids understanding of berry development for evergreen blueberry (Vaccinium darrowii).</title>
        <authorList>
            <person name="Yu J."/>
            <person name="Hulse-Kemp A.M."/>
            <person name="Babiker E."/>
            <person name="Staton M."/>
        </authorList>
    </citation>
    <scope>NUCLEOTIDE SEQUENCE [LARGE SCALE GENOMIC DNA]</scope>
    <source>
        <strain evidence="2">cv. NJ 8807/NJ 8810</strain>
        <tissue evidence="1">Young leaf</tissue>
    </source>
</reference>
<evidence type="ECO:0000313" key="1">
    <source>
        <dbReference type="EMBL" id="KAH7840501.1"/>
    </source>
</evidence>
<organism evidence="1 2">
    <name type="scientific">Vaccinium darrowii</name>
    <dbReference type="NCBI Taxonomy" id="229202"/>
    <lineage>
        <taxon>Eukaryota</taxon>
        <taxon>Viridiplantae</taxon>
        <taxon>Streptophyta</taxon>
        <taxon>Embryophyta</taxon>
        <taxon>Tracheophyta</taxon>
        <taxon>Spermatophyta</taxon>
        <taxon>Magnoliopsida</taxon>
        <taxon>eudicotyledons</taxon>
        <taxon>Gunneridae</taxon>
        <taxon>Pentapetalae</taxon>
        <taxon>asterids</taxon>
        <taxon>Ericales</taxon>
        <taxon>Ericaceae</taxon>
        <taxon>Vaccinioideae</taxon>
        <taxon>Vaccinieae</taxon>
        <taxon>Vaccinium</taxon>
    </lineage>
</organism>
<protein>
    <submittedName>
        <fullName evidence="1">Uncharacterized protein</fullName>
    </submittedName>
</protein>
<accession>A0ACB7XI88</accession>
<keyword evidence="2" id="KW-1185">Reference proteome</keyword>
<name>A0ACB7XI88_9ERIC</name>
<evidence type="ECO:0000313" key="2">
    <source>
        <dbReference type="Proteomes" id="UP000828048"/>
    </source>
</evidence>
<dbReference type="Proteomes" id="UP000828048">
    <property type="component" value="Chromosome 10"/>
</dbReference>
<gene>
    <name evidence="1" type="ORF">Vadar_017754</name>
</gene>
<comment type="caution">
    <text evidence="1">The sequence shown here is derived from an EMBL/GenBank/DDBJ whole genome shotgun (WGS) entry which is preliminary data.</text>
</comment>
<dbReference type="EMBL" id="CM037160">
    <property type="protein sequence ID" value="KAH7840501.1"/>
    <property type="molecule type" value="Genomic_DNA"/>
</dbReference>
<sequence>MSIDPELPQTPPPLLPPTPIKTKPTDAAATAIQSGGDSEEECKTPTAPENRIPEPLTCPPAPRKPTTAVKRKKTCDRSFFEVVNRKIVDSFFGSNFELLGLNSPRVLKKKCTYTGPEKKIS</sequence>
<proteinExistence type="predicted"/>